<feature type="domain" description="3-hydroxyisobutyrate dehydrogenase-like NAD-binding" evidence="5">
    <location>
        <begin position="169"/>
        <end position="288"/>
    </location>
</feature>
<dbReference type="InterPro" id="IPR029154">
    <property type="entry name" value="HIBADH-like_NADP-bd"/>
</dbReference>
<sequence length="306" mass="32836">MLSKGLKIGWIGTGVMGAPMCGHLMDKLGHQTLVYNRTKSKAQSLFDRGAKYMQPQEIAREADFLFLMLGYPHDVEAMTLGPDGVVQHMKEGAVLIDHTTSSPNLAEQIHEEAKKRGVGSIDAPVSGGDIGAKNGEVVAMCGGEEDVFENTLPLLETFSKAAELMGGPGKGQHTKCVNQIMIASAMVGLSEAMVYSHKAGLEIAPWIELLNGGAAGNFSLERLGPRMLKRDFEPGFYAEHFIKDLGIALDEARKMGLSLPGTSNAHQLYLSLAANDGGRDGTQAILKVHEKLNNVELPAQKTDPKA</sequence>
<dbReference type="PIRSF" id="PIRSF000103">
    <property type="entry name" value="HIBADH"/>
    <property type="match status" value="1"/>
</dbReference>
<evidence type="ECO:0000259" key="4">
    <source>
        <dbReference type="Pfam" id="PF03446"/>
    </source>
</evidence>
<evidence type="ECO:0000256" key="1">
    <source>
        <dbReference type="ARBA" id="ARBA00023002"/>
    </source>
</evidence>
<dbReference type="PANTHER" id="PTHR43060">
    <property type="entry name" value="3-HYDROXYISOBUTYRATE DEHYDROGENASE-LIKE 1, MITOCHONDRIAL-RELATED"/>
    <property type="match status" value="1"/>
</dbReference>
<evidence type="ECO:0000259" key="5">
    <source>
        <dbReference type="Pfam" id="PF14833"/>
    </source>
</evidence>
<accession>A0AAD2D1I5</accession>
<dbReference type="InterPro" id="IPR015815">
    <property type="entry name" value="HIBADH-related"/>
</dbReference>
<dbReference type="Gene3D" id="3.40.50.720">
    <property type="entry name" value="NAD(P)-binding Rossmann-like Domain"/>
    <property type="match status" value="1"/>
</dbReference>
<name>A0AAD2D1I5_EUPCR</name>
<dbReference type="PANTHER" id="PTHR43060:SF15">
    <property type="entry name" value="3-HYDROXYISOBUTYRATE DEHYDROGENASE-LIKE 1, MITOCHONDRIAL-RELATED"/>
    <property type="match status" value="1"/>
</dbReference>
<organism evidence="6 7">
    <name type="scientific">Euplotes crassus</name>
    <dbReference type="NCBI Taxonomy" id="5936"/>
    <lineage>
        <taxon>Eukaryota</taxon>
        <taxon>Sar</taxon>
        <taxon>Alveolata</taxon>
        <taxon>Ciliophora</taxon>
        <taxon>Intramacronucleata</taxon>
        <taxon>Spirotrichea</taxon>
        <taxon>Hypotrichia</taxon>
        <taxon>Euplotida</taxon>
        <taxon>Euplotidae</taxon>
        <taxon>Moneuplotes</taxon>
    </lineage>
</organism>
<dbReference type="Proteomes" id="UP001295684">
    <property type="component" value="Unassembled WGS sequence"/>
</dbReference>
<dbReference type="InterPro" id="IPR006115">
    <property type="entry name" value="6PGDH_NADP-bd"/>
</dbReference>
<proteinExistence type="predicted"/>
<dbReference type="SUPFAM" id="SSF51735">
    <property type="entry name" value="NAD(P)-binding Rossmann-fold domains"/>
    <property type="match status" value="1"/>
</dbReference>
<comment type="caution">
    <text evidence="6">The sequence shown here is derived from an EMBL/GenBank/DDBJ whole genome shotgun (WGS) entry which is preliminary data.</text>
</comment>
<dbReference type="Pfam" id="PF14833">
    <property type="entry name" value="NAD_binding_11"/>
    <property type="match status" value="1"/>
</dbReference>
<dbReference type="SUPFAM" id="SSF48179">
    <property type="entry name" value="6-phosphogluconate dehydrogenase C-terminal domain-like"/>
    <property type="match status" value="1"/>
</dbReference>
<evidence type="ECO:0000256" key="2">
    <source>
        <dbReference type="ARBA" id="ARBA00023027"/>
    </source>
</evidence>
<keyword evidence="1" id="KW-0560">Oxidoreductase</keyword>
<dbReference type="InterPro" id="IPR036291">
    <property type="entry name" value="NAD(P)-bd_dom_sf"/>
</dbReference>
<dbReference type="EMBL" id="CAMPGE010018283">
    <property type="protein sequence ID" value="CAI2376716.1"/>
    <property type="molecule type" value="Genomic_DNA"/>
</dbReference>
<dbReference type="InterPro" id="IPR013328">
    <property type="entry name" value="6PGD_dom2"/>
</dbReference>
<dbReference type="Pfam" id="PF03446">
    <property type="entry name" value="NAD_binding_2"/>
    <property type="match status" value="1"/>
</dbReference>
<keyword evidence="7" id="KW-1185">Reference proteome</keyword>
<evidence type="ECO:0000256" key="3">
    <source>
        <dbReference type="PIRSR" id="PIRSR000103-1"/>
    </source>
</evidence>
<dbReference type="GO" id="GO:0050661">
    <property type="term" value="F:NADP binding"/>
    <property type="evidence" value="ECO:0007669"/>
    <property type="project" value="InterPro"/>
</dbReference>
<dbReference type="Gene3D" id="1.10.1040.10">
    <property type="entry name" value="N-(1-d-carboxylethyl)-l-norvaline Dehydrogenase, domain 2"/>
    <property type="match status" value="1"/>
</dbReference>
<evidence type="ECO:0000313" key="7">
    <source>
        <dbReference type="Proteomes" id="UP001295684"/>
    </source>
</evidence>
<dbReference type="GO" id="GO:0051287">
    <property type="term" value="F:NAD binding"/>
    <property type="evidence" value="ECO:0007669"/>
    <property type="project" value="InterPro"/>
</dbReference>
<gene>
    <name evidence="6" type="ORF">ECRASSUSDP1_LOCUS18089</name>
</gene>
<keyword evidence="2" id="KW-0520">NAD</keyword>
<protein>
    <recommendedName>
        <fullName evidence="8">2-hydroxy-3-oxopropionate reductase</fullName>
    </recommendedName>
</protein>
<evidence type="ECO:0008006" key="8">
    <source>
        <dbReference type="Google" id="ProtNLM"/>
    </source>
</evidence>
<evidence type="ECO:0000313" key="6">
    <source>
        <dbReference type="EMBL" id="CAI2376716.1"/>
    </source>
</evidence>
<feature type="active site" evidence="3">
    <location>
        <position position="175"/>
    </location>
</feature>
<dbReference type="GO" id="GO:0016491">
    <property type="term" value="F:oxidoreductase activity"/>
    <property type="evidence" value="ECO:0007669"/>
    <property type="project" value="UniProtKB-KW"/>
</dbReference>
<dbReference type="InterPro" id="IPR008927">
    <property type="entry name" value="6-PGluconate_DH-like_C_sf"/>
</dbReference>
<reference evidence="6" key="1">
    <citation type="submission" date="2023-07" db="EMBL/GenBank/DDBJ databases">
        <authorList>
            <consortium name="AG Swart"/>
            <person name="Singh M."/>
            <person name="Singh A."/>
            <person name="Seah K."/>
            <person name="Emmerich C."/>
        </authorList>
    </citation>
    <scope>NUCLEOTIDE SEQUENCE</scope>
    <source>
        <strain evidence="6">DP1</strain>
    </source>
</reference>
<dbReference type="AlphaFoldDB" id="A0AAD2D1I5"/>
<feature type="domain" description="6-phosphogluconate dehydrogenase NADP-binding" evidence="4">
    <location>
        <begin position="7"/>
        <end position="163"/>
    </location>
</feature>